<reference evidence="4 5" key="1">
    <citation type="journal article" date="2015" name="Genome Announc.">
        <title>Expanding the biotechnology potential of lactobacilli through comparative genomics of 213 strains and associated genera.</title>
        <authorList>
            <person name="Sun Z."/>
            <person name="Harris H.M."/>
            <person name="McCann A."/>
            <person name="Guo C."/>
            <person name="Argimon S."/>
            <person name="Zhang W."/>
            <person name="Yang X."/>
            <person name="Jeffery I.B."/>
            <person name="Cooney J.C."/>
            <person name="Kagawa T.F."/>
            <person name="Liu W."/>
            <person name="Song Y."/>
            <person name="Salvetti E."/>
            <person name="Wrobel A."/>
            <person name="Rasinkangas P."/>
            <person name="Parkhill J."/>
            <person name="Rea M.C."/>
            <person name="O'Sullivan O."/>
            <person name="Ritari J."/>
            <person name="Douillard F.P."/>
            <person name="Paul Ross R."/>
            <person name="Yang R."/>
            <person name="Briner A.E."/>
            <person name="Felis G.E."/>
            <person name="de Vos W.M."/>
            <person name="Barrangou R."/>
            <person name="Klaenhammer T.R."/>
            <person name="Caufield P.W."/>
            <person name="Cui Y."/>
            <person name="Zhang H."/>
            <person name="O'Toole P.W."/>
        </authorList>
    </citation>
    <scope>NUCLEOTIDE SEQUENCE [LARGE SCALE GENOMIC DNA]</scope>
    <source>
        <strain evidence="4 5">DSM 15833</strain>
    </source>
</reference>
<organism evidence="4 5">
    <name type="scientific">Ligilactobacillus equi DSM 15833 = JCM 10991</name>
    <dbReference type="NCBI Taxonomy" id="1423740"/>
    <lineage>
        <taxon>Bacteria</taxon>
        <taxon>Bacillati</taxon>
        <taxon>Bacillota</taxon>
        <taxon>Bacilli</taxon>
        <taxon>Lactobacillales</taxon>
        <taxon>Lactobacillaceae</taxon>
        <taxon>Ligilactobacillus</taxon>
    </lineage>
</organism>
<feature type="chain" id="PRO_5038441810" evidence="2">
    <location>
        <begin position="28"/>
        <end position="677"/>
    </location>
</feature>
<evidence type="ECO:0000313" key="5">
    <source>
        <dbReference type="Proteomes" id="UP000051048"/>
    </source>
</evidence>
<dbReference type="InterPro" id="IPR011055">
    <property type="entry name" value="Dup_hybrid_motif"/>
</dbReference>
<evidence type="ECO:0000313" key="4">
    <source>
        <dbReference type="EMBL" id="KRL79206.1"/>
    </source>
</evidence>
<proteinExistence type="predicted"/>
<dbReference type="PANTHER" id="PTHR21666:SF270">
    <property type="entry name" value="MUREIN HYDROLASE ACTIVATOR ENVC"/>
    <property type="match status" value="1"/>
</dbReference>
<dbReference type="RefSeq" id="WP_056986815.1">
    <property type="nucleotide sequence ID" value="NZ_AZFH01000120.1"/>
</dbReference>
<dbReference type="Proteomes" id="UP000051048">
    <property type="component" value="Unassembled WGS sequence"/>
</dbReference>
<dbReference type="STRING" id="1423740.FC36_GL000859"/>
<dbReference type="EMBL" id="AZFH01000120">
    <property type="protein sequence ID" value="KRL79206.1"/>
    <property type="molecule type" value="Genomic_DNA"/>
</dbReference>
<dbReference type="InterPro" id="IPR016047">
    <property type="entry name" value="M23ase_b-sheet_dom"/>
</dbReference>
<sequence length="677" mass="72223">MIIKEKNKVLLASRISFSLLLVGTTLAQPTTALALGESSTARELCETDTEEDTSESTGDIVGIAESLVGKFKDKYQLGGFDRAIKNYGKNGSIPQSADDVDDSKVIDCSTFVSLVLTMAGVKGVDPAPSSGAMASDAKGAHKNFKEVSKENAKAGDIAASSTHVLFLAEDWHGEDTEVISMGDNKGVVKGKFSTYKGESNDITFAEPVGIGKSSSSPSKSSSSLKPGSIDEAWSNGVPYFKMKWSEPKGYQARAKKIAKEVGKTLGIDPGIIYGQMNAEFGVAGKSESDLAGMKSIAEYRDWTAILAGNPGGEKYGGVVQEDGTSDGHFVKFKDDAQFANAYATILGHMLGGSVSETKKIGKDVSKYVSHLQAGNYFGGGSASAYQANIESGLAKYYGAEDISSSLGTVETEEDTSNDENGCAKEDSDKQVSGTWDWPFPDVGEGTFAGGQLFGVHPGGEFRQNGFHDGLDFGSSDHPGSEVHAVHGGKVVKIDYAGGLEWYVVTKGDDNLSIVYQEFATQRSNIKVEVGDTVDTGDVIGIRDTEHLHLGITTKDFDEAVSHSFDASGGWLDPQQTIKEGIENGGSDNGGKGGKSTLKLSKKEEEARQFIVQHESGGNYQARNPSNPNVYGAYQLTLDKLGGDLSPAHQDKVADQYAKSRYGGWVEALNFWKANRWW</sequence>
<name>A0A0R1TDH3_9LACO</name>
<evidence type="ECO:0000256" key="2">
    <source>
        <dbReference type="SAM" id="SignalP"/>
    </source>
</evidence>
<feature type="compositionally biased region" description="Gly residues" evidence="1">
    <location>
        <begin position="582"/>
        <end position="593"/>
    </location>
</feature>
<protein>
    <submittedName>
        <fullName evidence="4">Prophage protein</fullName>
    </submittedName>
</protein>
<dbReference type="PATRIC" id="fig|1423740.3.peg.913"/>
<feature type="signal peptide" evidence="2">
    <location>
        <begin position="1"/>
        <end position="27"/>
    </location>
</feature>
<gene>
    <name evidence="4" type="ORF">FC36_GL000859</name>
</gene>
<dbReference type="AlphaFoldDB" id="A0A0R1TDH3"/>
<dbReference type="InterPro" id="IPR050570">
    <property type="entry name" value="Cell_wall_metabolism_enzyme"/>
</dbReference>
<dbReference type="CDD" id="cd12797">
    <property type="entry name" value="M23_peptidase"/>
    <property type="match status" value="1"/>
</dbReference>
<evidence type="ECO:0000259" key="3">
    <source>
        <dbReference type="Pfam" id="PF01551"/>
    </source>
</evidence>
<feature type="compositionally biased region" description="Low complexity" evidence="1">
    <location>
        <begin position="211"/>
        <end position="227"/>
    </location>
</feature>
<dbReference type="PANTHER" id="PTHR21666">
    <property type="entry name" value="PEPTIDASE-RELATED"/>
    <property type="match status" value="1"/>
</dbReference>
<dbReference type="Gene3D" id="2.70.70.10">
    <property type="entry name" value="Glucose Permease (Domain IIA)"/>
    <property type="match status" value="1"/>
</dbReference>
<keyword evidence="2" id="KW-0732">Signal</keyword>
<dbReference type="SUPFAM" id="SSF51261">
    <property type="entry name" value="Duplicated hybrid motif"/>
    <property type="match status" value="1"/>
</dbReference>
<dbReference type="Pfam" id="PF01551">
    <property type="entry name" value="Peptidase_M23"/>
    <property type="match status" value="1"/>
</dbReference>
<dbReference type="Gene3D" id="3.90.1720.10">
    <property type="entry name" value="endopeptidase domain like (from Nostoc punctiforme)"/>
    <property type="match status" value="1"/>
</dbReference>
<feature type="region of interest" description="Disordered" evidence="1">
    <location>
        <begin position="407"/>
        <end position="430"/>
    </location>
</feature>
<accession>A0A0R1TDH3</accession>
<feature type="region of interest" description="Disordered" evidence="1">
    <location>
        <begin position="207"/>
        <end position="227"/>
    </location>
</feature>
<feature type="domain" description="M23ase beta-sheet core" evidence="3">
    <location>
        <begin position="466"/>
        <end position="551"/>
    </location>
</feature>
<dbReference type="GO" id="GO:0004222">
    <property type="term" value="F:metalloendopeptidase activity"/>
    <property type="evidence" value="ECO:0007669"/>
    <property type="project" value="TreeGrafter"/>
</dbReference>
<feature type="region of interest" description="Disordered" evidence="1">
    <location>
        <begin position="577"/>
        <end position="596"/>
    </location>
</feature>
<comment type="caution">
    <text evidence="4">The sequence shown here is derived from an EMBL/GenBank/DDBJ whole genome shotgun (WGS) entry which is preliminary data.</text>
</comment>
<evidence type="ECO:0000256" key="1">
    <source>
        <dbReference type="SAM" id="MobiDB-lite"/>
    </source>
</evidence>